<dbReference type="PANTHER" id="PTHR32026:SF10">
    <property type="entry name" value="METHYLTRANSFERASE-LIKE PROTEIN 24-RELATED"/>
    <property type="match status" value="1"/>
</dbReference>
<dbReference type="InterPro" id="IPR026913">
    <property type="entry name" value="METTL24"/>
</dbReference>
<dbReference type="EMBL" id="JAXCGZ010003847">
    <property type="protein sequence ID" value="KAK7082932.1"/>
    <property type="molecule type" value="Genomic_DNA"/>
</dbReference>
<comment type="caution">
    <text evidence="1">The sequence shown here is derived from an EMBL/GenBank/DDBJ whole genome shotgun (WGS) entry which is preliminary data.</text>
</comment>
<name>A0AAN8XER2_HALRR</name>
<gene>
    <name evidence="1" type="ORF">SK128_022068</name>
</gene>
<evidence type="ECO:0000313" key="1">
    <source>
        <dbReference type="EMBL" id="KAK7082932.1"/>
    </source>
</evidence>
<sequence length="73" mass="8310">MRPTPGNCLIYSFGVGGDVSWDLAMMLFNCTVYAFDMTTKLDNKVFMDDFHFLNIGLFDENVDVNDEGTRICQ</sequence>
<dbReference type="Proteomes" id="UP001381693">
    <property type="component" value="Unassembled WGS sequence"/>
</dbReference>
<proteinExistence type="predicted"/>
<reference evidence="1 2" key="1">
    <citation type="submission" date="2023-11" db="EMBL/GenBank/DDBJ databases">
        <title>Halocaridina rubra genome assembly.</title>
        <authorList>
            <person name="Smith C."/>
        </authorList>
    </citation>
    <scope>NUCLEOTIDE SEQUENCE [LARGE SCALE GENOMIC DNA]</scope>
    <source>
        <strain evidence="1">EP-1</strain>
        <tissue evidence="1">Whole</tissue>
    </source>
</reference>
<protein>
    <submittedName>
        <fullName evidence="1">Uncharacterized protein</fullName>
    </submittedName>
</protein>
<dbReference type="AlphaFoldDB" id="A0AAN8XER2"/>
<accession>A0AAN8XER2</accession>
<keyword evidence="2" id="KW-1185">Reference proteome</keyword>
<evidence type="ECO:0000313" key="2">
    <source>
        <dbReference type="Proteomes" id="UP001381693"/>
    </source>
</evidence>
<dbReference type="PANTHER" id="PTHR32026">
    <property type="entry name" value="METHYLTRANSFERASE-LIKE PROTEIN 24"/>
    <property type="match status" value="1"/>
</dbReference>
<organism evidence="1 2">
    <name type="scientific">Halocaridina rubra</name>
    <name type="common">Hawaiian red shrimp</name>
    <dbReference type="NCBI Taxonomy" id="373956"/>
    <lineage>
        <taxon>Eukaryota</taxon>
        <taxon>Metazoa</taxon>
        <taxon>Ecdysozoa</taxon>
        <taxon>Arthropoda</taxon>
        <taxon>Crustacea</taxon>
        <taxon>Multicrustacea</taxon>
        <taxon>Malacostraca</taxon>
        <taxon>Eumalacostraca</taxon>
        <taxon>Eucarida</taxon>
        <taxon>Decapoda</taxon>
        <taxon>Pleocyemata</taxon>
        <taxon>Caridea</taxon>
        <taxon>Atyoidea</taxon>
        <taxon>Atyidae</taxon>
        <taxon>Halocaridina</taxon>
    </lineage>
</organism>